<dbReference type="AlphaFoldDB" id="A0A0A0BCL8"/>
<keyword evidence="1" id="KW-1133">Transmembrane helix</keyword>
<evidence type="ECO:0000313" key="2">
    <source>
        <dbReference type="EMBL" id="KGM06303.1"/>
    </source>
</evidence>
<protein>
    <recommendedName>
        <fullName evidence="4">Transmembrane protein</fullName>
    </recommendedName>
</protein>
<dbReference type="EMBL" id="JRQD01000005">
    <property type="protein sequence ID" value="KGM06303.1"/>
    <property type="molecule type" value="Genomic_DNA"/>
</dbReference>
<organism evidence="2 3">
    <name type="scientific">Methylophaga thiooxydans</name>
    <dbReference type="NCBI Taxonomy" id="392484"/>
    <lineage>
        <taxon>Bacteria</taxon>
        <taxon>Pseudomonadati</taxon>
        <taxon>Pseudomonadota</taxon>
        <taxon>Gammaproteobacteria</taxon>
        <taxon>Thiotrichales</taxon>
        <taxon>Piscirickettsiaceae</taxon>
        <taxon>Methylophaga</taxon>
    </lineage>
</organism>
<dbReference type="Proteomes" id="UP000029999">
    <property type="component" value="Unassembled WGS sequence"/>
</dbReference>
<comment type="caution">
    <text evidence="2">The sequence shown here is derived from an EMBL/GenBank/DDBJ whole genome shotgun (WGS) entry which is preliminary data.</text>
</comment>
<keyword evidence="1" id="KW-0812">Transmembrane</keyword>
<keyword evidence="1" id="KW-0472">Membrane</keyword>
<evidence type="ECO:0000313" key="3">
    <source>
        <dbReference type="Proteomes" id="UP000029999"/>
    </source>
</evidence>
<feature type="transmembrane region" description="Helical" evidence="1">
    <location>
        <begin position="72"/>
        <end position="90"/>
    </location>
</feature>
<name>A0A0A0BCL8_9GAMM</name>
<accession>A0A0A0BCL8</accession>
<dbReference type="RefSeq" id="WP_036315102.1">
    <property type="nucleotide sequence ID" value="NZ_JRQD01000005.1"/>
</dbReference>
<evidence type="ECO:0008006" key="4">
    <source>
        <dbReference type="Google" id="ProtNLM"/>
    </source>
</evidence>
<feature type="transmembrane region" description="Helical" evidence="1">
    <location>
        <begin position="102"/>
        <end position="125"/>
    </location>
</feature>
<reference evidence="2 3" key="1">
    <citation type="submission" date="2014-09" db="EMBL/GenBank/DDBJ databases">
        <authorList>
            <person name="Grob C."/>
            <person name="Taubert M."/>
            <person name="Howat A.M."/>
            <person name="Burns O.J."/>
            <person name="Dixon J.L."/>
            <person name="Chen Y."/>
            <person name="Murrell J.C."/>
        </authorList>
    </citation>
    <scope>NUCLEOTIDE SEQUENCE [LARGE SCALE GENOMIC DNA]</scope>
    <source>
        <strain evidence="2">L4</strain>
    </source>
</reference>
<gene>
    <name evidence="2" type="ORF">LP43_2177</name>
</gene>
<sequence>MFATINKEKYHSKVAGIFNDESTAHSAKETLIDYGHFTERHINIITPHDNDAGHKIEPETHAIGKLISQSHFLFGSIGFLFGLLLASLLSSVGPTFAQSSPMLTHMALAIIGIFLGFIIAGVISLRPDHDPLINDAIEATQQNKWALIVQVEESGDRQRARQLLQPIAVSVSETY</sequence>
<dbReference type="STRING" id="392484.LP43_2177"/>
<evidence type="ECO:0000256" key="1">
    <source>
        <dbReference type="SAM" id="Phobius"/>
    </source>
</evidence>
<proteinExistence type="predicted"/>